<reference evidence="2 3" key="1">
    <citation type="journal article" date="2017" name="Curr. Biol.">
        <title>Genome architecture and evolution of a unichromosomal asexual nematode.</title>
        <authorList>
            <person name="Fradin H."/>
            <person name="Zegar C."/>
            <person name="Gutwein M."/>
            <person name="Lucas J."/>
            <person name="Kovtun M."/>
            <person name="Corcoran D."/>
            <person name="Baugh L.R."/>
            <person name="Kiontke K."/>
            <person name="Gunsalus K."/>
            <person name="Fitch D.H."/>
            <person name="Piano F."/>
        </authorList>
    </citation>
    <scope>NUCLEOTIDE SEQUENCE [LARGE SCALE GENOMIC DNA]</scope>
    <source>
        <strain evidence="2">PF1309</strain>
    </source>
</reference>
<keyword evidence="3" id="KW-1185">Reference proteome</keyword>
<name>A0A2A2K9C2_9BILA</name>
<evidence type="ECO:0000256" key="1">
    <source>
        <dbReference type="SAM" id="MobiDB-lite"/>
    </source>
</evidence>
<dbReference type="AlphaFoldDB" id="A0A2A2K9C2"/>
<feature type="region of interest" description="Disordered" evidence="1">
    <location>
        <begin position="49"/>
        <end position="72"/>
    </location>
</feature>
<evidence type="ECO:0000313" key="2">
    <source>
        <dbReference type="EMBL" id="PAV70528.1"/>
    </source>
</evidence>
<evidence type="ECO:0000313" key="3">
    <source>
        <dbReference type="Proteomes" id="UP000218231"/>
    </source>
</evidence>
<organism evidence="2 3">
    <name type="scientific">Diploscapter pachys</name>
    <dbReference type="NCBI Taxonomy" id="2018661"/>
    <lineage>
        <taxon>Eukaryota</taxon>
        <taxon>Metazoa</taxon>
        <taxon>Ecdysozoa</taxon>
        <taxon>Nematoda</taxon>
        <taxon>Chromadorea</taxon>
        <taxon>Rhabditida</taxon>
        <taxon>Rhabditina</taxon>
        <taxon>Rhabditomorpha</taxon>
        <taxon>Rhabditoidea</taxon>
        <taxon>Rhabditidae</taxon>
        <taxon>Diploscapter</taxon>
    </lineage>
</organism>
<accession>A0A2A2K9C2</accession>
<proteinExistence type="predicted"/>
<comment type="caution">
    <text evidence="2">The sequence shown here is derived from an EMBL/GenBank/DDBJ whole genome shotgun (WGS) entry which is preliminary data.</text>
</comment>
<gene>
    <name evidence="2" type="ORF">WR25_16389</name>
</gene>
<protein>
    <submittedName>
        <fullName evidence="2">Uncharacterized protein</fullName>
    </submittedName>
</protein>
<sequence length="98" mass="10797">MEPDRAKCAPLRLGQRLVCGQRHRPGALVEAFAQQPSDQRDLRGEAALPVRDGGVGRGFGSRGHRTSSSGKSLRRHLFLHVHRPCFEAPPIKVSSSYQ</sequence>
<dbReference type="EMBL" id="LIAE01009274">
    <property type="protein sequence ID" value="PAV70528.1"/>
    <property type="molecule type" value="Genomic_DNA"/>
</dbReference>
<dbReference type="Proteomes" id="UP000218231">
    <property type="component" value="Unassembled WGS sequence"/>
</dbReference>